<comment type="caution">
    <text evidence="2">The sequence shown here is derived from an EMBL/GenBank/DDBJ whole genome shotgun (WGS) entry which is preliminary data.</text>
</comment>
<proteinExistence type="predicted"/>
<sequence>MVNSTMALRMGAQIHVIHCYFRYEAYQFYNSQPMLRLGPTPAPAPSPTRAMEKHKRRMSKLWAIPIVVIPVVAGAFLCFILYSRKHKRQTKGIQIIF</sequence>
<keyword evidence="1" id="KW-0472">Membrane</keyword>
<evidence type="ECO:0000313" key="2">
    <source>
        <dbReference type="EMBL" id="GJN20306.1"/>
    </source>
</evidence>
<dbReference type="AlphaFoldDB" id="A0AAV5ECQ2"/>
<organism evidence="2 3">
    <name type="scientific">Eleusine coracana subsp. coracana</name>
    <dbReference type="NCBI Taxonomy" id="191504"/>
    <lineage>
        <taxon>Eukaryota</taxon>
        <taxon>Viridiplantae</taxon>
        <taxon>Streptophyta</taxon>
        <taxon>Embryophyta</taxon>
        <taxon>Tracheophyta</taxon>
        <taxon>Spermatophyta</taxon>
        <taxon>Magnoliopsida</taxon>
        <taxon>Liliopsida</taxon>
        <taxon>Poales</taxon>
        <taxon>Poaceae</taxon>
        <taxon>PACMAD clade</taxon>
        <taxon>Chloridoideae</taxon>
        <taxon>Cynodonteae</taxon>
        <taxon>Eleusininae</taxon>
        <taxon>Eleusine</taxon>
    </lineage>
</organism>
<keyword evidence="1" id="KW-1133">Transmembrane helix</keyword>
<reference evidence="2" key="1">
    <citation type="journal article" date="2018" name="DNA Res.">
        <title>Multiple hybrid de novo genome assembly of finger millet, an orphan allotetraploid crop.</title>
        <authorList>
            <person name="Hatakeyama M."/>
            <person name="Aluri S."/>
            <person name="Balachadran M.T."/>
            <person name="Sivarajan S.R."/>
            <person name="Patrignani A."/>
            <person name="Gruter S."/>
            <person name="Poveda L."/>
            <person name="Shimizu-Inatsugi R."/>
            <person name="Baeten J."/>
            <person name="Francoijs K.J."/>
            <person name="Nataraja K.N."/>
            <person name="Reddy Y.A.N."/>
            <person name="Phadnis S."/>
            <person name="Ravikumar R.L."/>
            <person name="Schlapbach R."/>
            <person name="Sreeman S.M."/>
            <person name="Shimizu K.K."/>
        </authorList>
    </citation>
    <scope>NUCLEOTIDE SEQUENCE</scope>
</reference>
<keyword evidence="3" id="KW-1185">Reference proteome</keyword>
<evidence type="ECO:0000256" key="1">
    <source>
        <dbReference type="SAM" id="Phobius"/>
    </source>
</evidence>
<gene>
    <name evidence="2" type="primary">gb07669</name>
    <name evidence="2" type="ORF">PR202_gb07669</name>
</gene>
<protein>
    <submittedName>
        <fullName evidence="2">Uncharacterized protein</fullName>
    </submittedName>
</protein>
<name>A0AAV5ECQ2_ELECO</name>
<keyword evidence="1" id="KW-0812">Transmembrane</keyword>
<reference evidence="2" key="2">
    <citation type="submission" date="2021-12" db="EMBL/GenBank/DDBJ databases">
        <title>Resequencing data analysis of finger millet.</title>
        <authorList>
            <person name="Hatakeyama M."/>
            <person name="Aluri S."/>
            <person name="Balachadran M.T."/>
            <person name="Sivarajan S.R."/>
            <person name="Poveda L."/>
            <person name="Shimizu-Inatsugi R."/>
            <person name="Schlapbach R."/>
            <person name="Sreeman S.M."/>
            <person name="Shimizu K.K."/>
        </authorList>
    </citation>
    <scope>NUCLEOTIDE SEQUENCE</scope>
</reference>
<evidence type="ECO:0000313" key="3">
    <source>
        <dbReference type="Proteomes" id="UP001054889"/>
    </source>
</evidence>
<accession>A0AAV5ECQ2</accession>
<dbReference type="Proteomes" id="UP001054889">
    <property type="component" value="Unassembled WGS sequence"/>
</dbReference>
<feature type="transmembrane region" description="Helical" evidence="1">
    <location>
        <begin position="61"/>
        <end position="82"/>
    </location>
</feature>
<dbReference type="EMBL" id="BQKI01000074">
    <property type="protein sequence ID" value="GJN20306.1"/>
    <property type="molecule type" value="Genomic_DNA"/>
</dbReference>